<keyword evidence="3 7" id="KW-0805">Transcription regulation</keyword>
<name>A0A0R1R1Y7_9LACO</name>
<keyword evidence="5 7" id="KW-0804">Transcription</keyword>
<dbReference type="Proteomes" id="UP000051790">
    <property type="component" value="Unassembled WGS sequence"/>
</dbReference>
<dbReference type="PROSITE" id="PS00829">
    <property type="entry name" value="GREAB_1"/>
    <property type="match status" value="1"/>
</dbReference>
<comment type="similarity">
    <text evidence="1 7">Belongs to the GreA/GreB family.</text>
</comment>
<evidence type="ECO:0000256" key="6">
    <source>
        <dbReference type="ARBA" id="ARBA00030776"/>
    </source>
</evidence>
<evidence type="ECO:0000256" key="3">
    <source>
        <dbReference type="ARBA" id="ARBA00023015"/>
    </source>
</evidence>
<dbReference type="FunFam" id="1.10.287.180:FF:000001">
    <property type="entry name" value="Transcription elongation factor GreA"/>
    <property type="match status" value="1"/>
</dbReference>
<gene>
    <name evidence="7" type="primary">greA</name>
    <name evidence="10" type="ORF">FD01_GL003036</name>
</gene>
<evidence type="ECO:0000256" key="2">
    <source>
        <dbReference type="ARBA" id="ARBA00013729"/>
    </source>
</evidence>
<organism evidence="10 11">
    <name type="scientific">Lacticaseibacillus manihotivorans DSM 13343 = JCM 12514</name>
    <dbReference type="NCBI Taxonomy" id="1423769"/>
    <lineage>
        <taxon>Bacteria</taxon>
        <taxon>Bacillati</taxon>
        <taxon>Bacillota</taxon>
        <taxon>Bacilli</taxon>
        <taxon>Lactobacillales</taxon>
        <taxon>Lactobacillaceae</taxon>
        <taxon>Lacticaseibacillus</taxon>
    </lineage>
</organism>
<evidence type="ECO:0000256" key="1">
    <source>
        <dbReference type="ARBA" id="ARBA00008213"/>
    </source>
</evidence>
<dbReference type="Gene3D" id="3.10.50.30">
    <property type="entry name" value="Transcription elongation factor, GreA/GreB, C-terminal domain"/>
    <property type="match status" value="1"/>
</dbReference>
<dbReference type="InterPro" id="IPR018151">
    <property type="entry name" value="TF_GreA/GreB_CS"/>
</dbReference>
<dbReference type="InterPro" id="IPR036805">
    <property type="entry name" value="Tscrpt_elong_fac_GreA/B_N_sf"/>
</dbReference>
<keyword evidence="10" id="KW-0251">Elongation factor</keyword>
<dbReference type="InterPro" id="IPR028624">
    <property type="entry name" value="Tscrpt_elong_fac_GreA/B"/>
</dbReference>
<comment type="caution">
    <text evidence="10">The sequence shown here is derived from an EMBL/GenBank/DDBJ whole genome shotgun (WGS) entry which is preliminary data.</text>
</comment>
<dbReference type="InterPro" id="IPR023459">
    <property type="entry name" value="Tscrpt_elong_fac_GreA/B_fam"/>
</dbReference>
<dbReference type="PANTHER" id="PTHR30437">
    <property type="entry name" value="TRANSCRIPTION ELONGATION FACTOR GREA"/>
    <property type="match status" value="1"/>
</dbReference>
<dbReference type="Gene3D" id="1.10.287.180">
    <property type="entry name" value="Transcription elongation factor, GreA/GreB, N-terminal domain"/>
    <property type="match status" value="1"/>
</dbReference>
<dbReference type="InterPro" id="IPR001437">
    <property type="entry name" value="Tscrpt_elong_fac_GreA/B_C"/>
</dbReference>
<dbReference type="InterPro" id="IPR022691">
    <property type="entry name" value="Tscrpt_elong_fac_GreA/B_N"/>
</dbReference>
<accession>A0A0R1R1Y7</accession>
<reference evidence="10 11" key="1">
    <citation type="journal article" date="2015" name="Genome Announc.">
        <title>Expanding the biotechnology potential of lactobacilli through comparative genomics of 213 strains and associated genera.</title>
        <authorList>
            <person name="Sun Z."/>
            <person name="Harris H.M."/>
            <person name="McCann A."/>
            <person name="Guo C."/>
            <person name="Argimon S."/>
            <person name="Zhang W."/>
            <person name="Yang X."/>
            <person name="Jeffery I.B."/>
            <person name="Cooney J.C."/>
            <person name="Kagawa T.F."/>
            <person name="Liu W."/>
            <person name="Song Y."/>
            <person name="Salvetti E."/>
            <person name="Wrobel A."/>
            <person name="Rasinkangas P."/>
            <person name="Parkhill J."/>
            <person name="Rea M.C."/>
            <person name="O'Sullivan O."/>
            <person name="Ritari J."/>
            <person name="Douillard F.P."/>
            <person name="Paul Ross R."/>
            <person name="Yang R."/>
            <person name="Briner A.E."/>
            <person name="Felis G.E."/>
            <person name="de Vos W.M."/>
            <person name="Barrangou R."/>
            <person name="Klaenhammer T.R."/>
            <person name="Caufield P.W."/>
            <person name="Cui Y."/>
            <person name="Zhang H."/>
            <person name="O'Toole P.W."/>
        </authorList>
    </citation>
    <scope>NUCLEOTIDE SEQUENCE [LARGE SCALE GENOMIC DNA]</scope>
    <source>
        <strain evidence="10 11">DSM 13343</strain>
    </source>
</reference>
<proteinExistence type="inferred from homology"/>
<dbReference type="Pfam" id="PF01272">
    <property type="entry name" value="GreA_GreB"/>
    <property type="match status" value="1"/>
</dbReference>
<dbReference type="GO" id="GO:0032784">
    <property type="term" value="P:regulation of DNA-templated transcription elongation"/>
    <property type="evidence" value="ECO:0007669"/>
    <property type="project" value="UniProtKB-UniRule"/>
</dbReference>
<dbReference type="SUPFAM" id="SSF54534">
    <property type="entry name" value="FKBP-like"/>
    <property type="match status" value="1"/>
</dbReference>
<dbReference type="PANTHER" id="PTHR30437:SF6">
    <property type="entry name" value="TRANSCRIPTION ELONGATION FACTOR GREB"/>
    <property type="match status" value="1"/>
</dbReference>
<dbReference type="GO" id="GO:0006354">
    <property type="term" value="P:DNA-templated transcription elongation"/>
    <property type="evidence" value="ECO:0007669"/>
    <property type="project" value="TreeGrafter"/>
</dbReference>
<protein>
    <recommendedName>
        <fullName evidence="2 7">Transcription elongation factor GreA</fullName>
    </recommendedName>
    <alternativeName>
        <fullName evidence="6 7">Transcript cleavage factor GreA</fullName>
    </alternativeName>
</protein>
<evidence type="ECO:0000256" key="7">
    <source>
        <dbReference type="HAMAP-Rule" id="MF_00105"/>
    </source>
</evidence>
<comment type="function">
    <text evidence="7">Necessary for efficient RNA polymerase transcription elongation past template-encoded arresting sites. The arresting sites in DNA have the property of trapping a certain fraction of elongating RNA polymerases that pass through, resulting in locked ternary complexes. Cleavage of the nascent transcript by cleavage factors such as GreA or GreB allows the resumption of elongation from the new 3'terminus. GreA releases sequences of 2 to 3 nucleotides.</text>
</comment>
<evidence type="ECO:0000256" key="5">
    <source>
        <dbReference type="ARBA" id="ARBA00023163"/>
    </source>
</evidence>
<evidence type="ECO:0000259" key="8">
    <source>
        <dbReference type="Pfam" id="PF01272"/>
    </source>
</evidence>
<sequence>MATTRYPYGGGFDMQYHPITKAGVQAFADEIEQLKKERPTRIKRLAEAAALGDRSENAEYSAAKRDLRQLESRMRYLDKLIRYAEIVPTPTGDTAEIGTQVTIEFGPADDDTYALVGPKESGQAETNLASDSPLGSAILHHRVGDAVSVTAPAGSYQVTLTKIVVPDGL</sequence>
<dbReference type="HAMAP" id="MF_00105">
    <property type="entry name" value="GreA_GreB"/>
    <property type="match status" value="1"/>
</dbReference>
<dbReference type="Pfam" id="PF03449">
    <property type="entry name" value="GreA_GreB_N"/>
    <property type="match status" value="1"/>
</dbReference>
<keyword evidence="10" id="KW-0648">Protein biosynthesis</keyword>
<dbReference type="InterPro" id="IPR036953">
    <property type="entry name" value="GreA/GreB_C_sf"/>
</dbReference>
<dbReference type="NCBIfam" id="NF001263">
    <property type="entry name" value="PRK00226.1-4"/>
    <property type="match status" value="1"/>
</dbReference>
<feature type="domain" description="Transcription elongation factor GreA/GreB C-terminal" evidence="8">
    <location>
        <begin position="92"/>
        <end position="163"/>
    </location>
</feature>
<dbReference type="PIRSF" id="PIRSF006092">
    <property type="entry name" value="GreA_GreB"/>
    <property type="match status" value="1"/>
</dbReference>
<dbReference type="GO" id="GO:0003746">
    <property type="term" value="F:translation elongation factor activity"/>
    <property type="evidence" value="ECO:0007669"/>
    <property type="project" value="UniProtKB-KW"/>
</dbReference>
<keyword evidence="4 7" id="KW-0238">DNA-binding</keyword>
<evidence type="ECO:0000313" key="11">
    <source>
        <dbReference type="Proteomes" id="UP000051790"/>
    </source>
</evidence>
<dbReference type="GO" id="GO:0003677">
    <property type="term" value="F:DNA binding"/>
    <property type="evidence" value="ECO:0007669"/>
    <property type="project" value="UniProtKB-UniRule"/>
</dbReference>
<keyword evidence="11" id="KW-1185">Reference proteome</keyword>
<evidence type="ECO:0000259" key="9">
    <source>
        <dbReference type="Pfam" id="PF03449"/>
    </source>
</evidence>
<dbReference type="SUPFAM" id="SSF46557">
    <property type="entry name" value="GreA transcript cleavage protein, N-terminal domain"/>
    <property type="match status" value="1"/>
</dbReference>
<dbReference type="AlphaFoldDB" id="A0A0R1R1Y7"/>
<feature type="domain" description="Transcription elongation factor GreA/GreB N-terminal" evidence="9">
    <location>
        <begin position="18"/>
        <end position="86"/>
    </location>
</feature>
<dbReference type="PATRIC" id="fig|1423769.4.peg.3276"/>
<dbReference type="EMBL" id="AZEU01000063">
    <property type="protein sequence ID" value="KRL50999.1"/>
    <property type="molecule type" value="Genomic_DNA"/>
</dbReference>
<dbReference type="GO" id="GO:0070063">
    <property type="term" value="F:RNA polymerase binding"/>
    <property type="evidence" value="ECO:0007669"/>
    <property type="project" value="InterPro"/>
</dbReference>
<evidence type="ECO:0000313" key="10">
    <source>
        <dbReference type="EMBL" id="KRL50999.1"/>
    </source>
</evidence>
<evidence type="ECO:0000256" key="4">
    <source>
        <dbReference type="ARBA" id="ARBA00023125"/>
    </source>
</evidence>